<dbReference type="Pfam" id="PF01869">
    <property type="entry name" value="BcrAD_BadFG"/>
    <property type="match status" value="1"/>
</dbReference>
<sequence>MYYVGIDIGSTASKTVVMDAAKNEILARKLMPSGWNSRETAAEILAWLLSLGYTREELRVTATGYGRVSVPYADDILTEITCHGKGACFLGGENHLTVVDIGGQDTKVILVRNGRVVDFVMNDKCSAGTGKFLEIMANRMGVTLPELFALAERGREITISSMCTVFAESEIVSLMGLGTPREDIACGAVKSVVAKVAVQAARKGAAGAYFLTGGFCDSAMILRKLSEALHAPVRTTPDARFAGAVGAALLGK</sequence>
<dbReference type="SUPFAM" id="SSF53067">
    <property type="entry name" value="Actin-like ATPase domain"/>
    <property type="match status" value="1"/>
</dbReference>
<evidence type="ECO:0000256" key="4">
    <source>
        <dbReference type="ARBA" id="ARBA00023014"/>
    </source>
</evidence>
<feature type="domain" description="ATPase BadF/BadG/BcrA/BcrD type" evidence="5">
    <location>
        <begin position="4"/>
        <end position="251"/>
    </location>
</feature>
<proteinExistence type="predicted"/>
<evidence type="ECO:0000256" key="3">
    <source>
        <dbReference type="ARBA" id="ARBA00023004"/>
    </source>
</evidence>
<dbReference type="Gene3D" id="3.30.420.40">
    <property type="match status" value="2"/>
</dbReference>
<accession>A0ABP2HRK6</accession>
<name>A0ABP2HRK6_9BACT</name>
<comment type="caution">
    <text evidence="6">The sequence shown here is derived from an EMBL/GenBank/DDBJ whole genome shotgun (WGS) entry which is preliminary data.</text>
</comment>
<dbReference type="InterPro" id="IPR043129">
    <property type="entry name" value="ATPase_NBD"/>
</dbReference>
<dbReference type="InterPro" id="IPR008275">
    <property type="entry name" value="CoA_E_activase_dom"/>
</dbReference>
<dbReference type="GeneID" id="90985232"/>
<keyword evidence="2" id="KW-0479">Metal-binding</keyword>
<dbReference type="RefSeq" id="WP_009165525.1">
    <property type="nucleotide sequence ID" value="NZ_ADFP01000098.1"/>
</dbReference>
<dbReference type="Proteomes" id="UP000006462">
    <property type="component" value="Unassembled WGS sequence"/>
</dbReference>
<protein>
    <submittedName>
        <fullName evidence="6">CoA-substrate-specific enzyme activase</fullName>
    </submittedName>
</protein>
<keyword evidence="7" id="KW-1185">Reference proteome</keyword>
<reference evidence="6 7" key="1">
    <citation type="submission" date="2009-12" db="EMBL/GenBank/DDBJ databases">
        <authorList>
            <person name="Shrivastava S."/>
            <person name="Madupu R."/>
            <person name="Durkin A.S."/>
            <person name="Torralba M."/>
            <person name="Methe B."/>
            <person name="Sutton G.G."/>
            <person name="Strausberg R.L."/>
            <person name="Nelson K.E."/>
        </authorList>
    </citation>
    <scope>NUCLEOTIDE SEQUENCE [LARGE SCALE GENOMIC DNA]</scope>
    <source>
        <strain evidence="6 7">W5455</strain>
    </source>
</reference>
<organism evidence="6 7">
    <name type="scientific">Pyramidobacter piscolens W5455</name>
    <dbReference type="NCBI Taxonomy" id="352165"/>
    <lineage>
        <taxon>Bacteria</taxon>
        <taxon>Thermotogati</taxon>
        <taxon>Synergistota</taxon>
        <taxon>Synergistia</taxon>
        <taxon>Synergistales</taxon>
        <taxon>Dethiosulfovibrionaceae</taxon>
        <taxon>Pyramidobacter</taxon>
    </lineage>
</organism>
<dbReference type="InterPro" id="IPR002731">
    <property type="entry name" value="ATPase_BadF"/>
</dbReference>
<evidence type="ECO:0000259" key="5">
    <source>
        <dbReference type="Pfam" id="PF01869"/>
    </source>
</evidence>
<comment type="cofactor">
    <cofactor evidence="1">
        <name>[4Fe-4S] cluster</name>
        <dbReference type="ChEBI" id="CHEBI:49883"/>
    </cofactor>
</comment>
<evidence type="ECO:0000313" key="7">
    <source>
        <dbReference type="Proteomes" id="UP000006462"/>
    </source>
</evidence>
<evidence type="ECO:0000256" key="1">
    <source>
        <dbReference type="ARBA" id="ARBA00001966"/>
    </source>
</evidence>
<gene>
    <name evidence="6" type="ORF">HMPREF7215_1314</name>
</gene>
<keyword evidence="4" id="KW-0411">Iron-sulfur</keyword>
<keyword evidence="3" id="KW-0408">Iron</keyword>
<dbReference type="InterPro" id="IPR051805">
    <property type="entry name" value="Dehydratase_Activator_Redct"/>
</dbReference>
<dbReference type="NCBIfam" id="TIGR00241">
    <property type="entry name" value="CoA_E_activ"/>
    <property type="match status" value="1"/>
</dbReference>
<evidence type="ECO:0000313" key="6">
    <source>
        <dbReference type="EMBL" id="EFB90023.1"/>
    </source>
</evidence>
<evidence type="ECO:0000256" key="2">
    <source>
        <dbReference type="ARBA" id="ARBA00022723"/>
    </source>
</evidence>
<dbReference type="CDD" id="cd24109">
    <property type="entry name" value="ASKHA_NBD_YjiL-like"/>
    <property type="match status" value="1"/>
</dbReference>
<dbReference type="PANTHER" id="PTHR32329">
    <property type="entry name" value="BIFUNCTIONAL PROTEIN [INCLUDES 2-HYDROXYACYL-COA DEHYDRATASE (N-TER) AND ITS ACTIVATOR DOMAIN (C_TERM)-RELATED"/>
    <property type="match status" value="1"/>
</dbReference>
<dbReference type="EMBL" id="ADFP01000098">
    <property type="protein sequence ID" value="EFB90023.1"/>
    <property type="molecule type" value="Genomic_DNA"/>
</dbReference>
<dbReference type="PANTHER" id="PTHR32329:SF2">
    <property type="entry name" value="BIFUNCTIONAL PROTEIN [INCLUDES 2-HYDROXYACYL-COA DEHYDRATASE (N-TER) AND ITS ACTIVATOR DOMAIN (C_TERM)"/>
    <property type="match status" value="1"/>
</dbReference>